<evidence type="ECO:0000256" key="2">
    <source>
        <dbReference type="SAM" id="MobiDB-lite"/>
    </source>
</evidence>
<gene>
    <name evidence="3" type="ORF">N7509_006785</name>
</gene>
<dbReference type="EMBL" id="JAPZBU010000008">
    <property type="protein sequence ID" value="KAJ5391295.1"/>
    <property type="molecule type" value="Genomic_DNA"/>
</dbReference>
<organism evidence="3 4">
    <name type="scientific">Penicillium cosmopolitanum</name>
    <dbReference type="NCBI Taxonomy" id="1131564"/>
    <lineage>
        <taxon>Eukaryota</taxon>
        <taxon>Fungi</taxon>
        <taxon>Dikarya</taxon>
        <taxon>Ascomycota</taxon>
        <taxon>Pezizomycotina</taxon>
        <taxon>Eurotiomycetes</taxon>
        <taxon>Eurotiomycetidae</taxon>
        <taxon>Eurotiales</taxon>
        <taxon>Aspergillaceae</taxon>
        <taxon>Penicillium</taxon>
    </lineage>
</organism>
<dbReference type="OrthoDB" id="4448936at2759"/>
<keyword evidence="1" id="KW-0175">Coiled coil</keyword>
<proteinExistence type="predicted"/>
<evidence type="ECO:0000313" key="4">
    <source>
        <dbReference type="Proteomes" id="UP001147747"/>
    </source>
</evidence>
<feature type="region of interest" description="Disordered" evidence="2">
    <location>
        <begin position="1"/>
        <end position="20"/>
    </location>
</feature>
<dbReference type="RefSeq" id="XP_056486973.1">
    <property type="nucleotide sequence ID" value="XM_056631422.1"/>
</dbReference>
<feature type="compositionally biased region" description="Basic and acidic residues" evidence="2">
    <location>
        <begin position="9"/>
        <end position="19"/>
    </location>
</feature>
<dbReference type="Proteomes" id="UP001147747">
    <property type="component" value="Unassembled WGS sequence"/>
</dbReference>
<feature type="compositionally biased region" description="Basic and acidic residues" evidence="2">
    <location>
        <begin position="280"/>
        <end position="302"/>
    </location>
</feature>
<evidence type="ECO:0000313" key="3">
    <source>
        <dbReference type="EMBL" id="KAJ5391295.1"/>
    </source>
</evidence>
<feature type="coiled-coil region" evidence="1">
    <location>
        <begin position="125"/>
        <end position="191"/>
    </location>
</feature>
<dbReference type="AlphaFoldDB" id="A0A9X0B7P3"/>
<protein>
    <submittedName>
        <fullName evidence="3">Uncharacterized protein</fullName>
    </submittedName>
</protein>
<evidence type="ECO:0000256" key="1">
    <source>
        <dbReference type="SAM" id="Coils"/>
    </source>
</evidence>
<dbReference type="GeneID" id="81370402"/>
<reference evidence="3" key="2">
    <citation type="journal article" date="2023" name="IMA Fungus">
        <title>Comparative genomic study of the Penicillium genus elucidates a diverse pangenome and 15 lateral gene transfer events.</title>
        <authorList>
            <person name="Petersen C."/>
            <person name="Sorensen T."/>
            <person name="Nielsen M.R."/>
            <person name="Sondergaard T.E."/>
            <person name="Sorensen J.L."/>
            <person name="Fitzpatrick D.A."/>
            <person name="Frisvad J.C."/>
            <person name="Nielsen K.L."/>
        </authorList>
    </citation>
    <scope>NUCLEOTIDE SEQUENCE</scope>
    <source>
        <strain evidence="3">IBT 29677</strain>
    </source>
</reference>
<comment type="caution">
    <text evidence="3">The sequence shown here is derived from an EMBL/GenBank/DDBJ whole genome shotgun (WGS) entry which is preliminary data.</text>
</comment>
<feature type="region of interest" description="Disordered" evidence="2">
    <location>
        <begin position="27"/>
        <end position="57"/>
    </location>
</feature>
<accession>A0A9X0B7P3</accession>
<reference evidence="3" key="1">
    <citation type="submission" date="2022-12" db="EMBL/GenBank/DDBJ databases">
        <authorList>
            <person name="Petersen C."/>
        </authorList>
    </citation>
    <scope>NUCLEOTIDE SEQUENCE</scope>
    <source>
        <strain evidence="3">IBT 29677</strain>
    </source>
</reference>
<sequence>MISYSQRAIRRDADSHEKQPALLDALDDRDQSGLETAAHGLECIEPRSTTETLQTPWPKRLEELVRRTGTSSTSSLDEESAQSMHHHLDALERILGDLPQEPMHEIPEESIPTAPDQSDHGGINKEEILSQLQGLMSEVTTLNEEGNKRRKESYEIRDLFEERCRGLTRTVAELEDEVLELQGDLVEDSIELEGIQGTVRGLQDWIDRLRETQKMSRLARDRSQQEARRRWAIRRTSLDVGTETDAEIVLDGLTAWMRGWRDVEEGFQVRSRARQMRREKRQEQHLRPREKLQEMSRRSWAG</sequence>
<feature type="region of interest" description="Disordered" evidence="2">
    <location>
        <begin position="272"/>
        <end position="302"/>
    </location>
</feature>
<name>A0A9X0B7P3_9EURO</name>
<keyword evidence="4" id="KW-1185">Reference proteome</keyword>